<name>A0A0A9DKI3_ARUDO</name>
<sequence>MSWWTCTRSGSGTPITRCSSLRGPTTAEMVFLLLYIRATSMF</sequence>
<proteinExistence type="predicted"/>
<dbReference type="EMBL" id="GBRH01213603">
    <property type="protein sequence ID" value="JAD84292.1"/>
    <property type="molecule type" value="Transcribed_RNA"/>
</dbReference>
<reference evidence="1" key="2">
    <citation type="journal article" date="2015" name="Data Brief">
        <title>Shoot transcriptome of the giant reed, Arundo donax.</title>
        <authorList>
            <person name="Barrero R.A."/>
            <person name="Guerrero F.D."/>
            <person name="Moolhuijzen P."/>
            <person name="Goolsby J.A."/>
            <person name="Tidwell J."/>
            <person name="Bellgard S.E."/>
            <person name="Bellgard M.I."/>
        </authorList>
    </citation>
    <scope>NUCLEOTIDE SEQUENCE</scope>
    <source>
        <tissue evidence="1">Shoot tissue taken approximately 20 cm above the soil surface</tissue>
    </source>
</reference>
<dbReference type="AlphaFoldDB" id="A0A0A9DKI3"/>
<accession>A0A0A9DKI3</accession>
<reference evidence="1" key="1">
    <citation type="submission" date="2014-09" db="EMBL/GenBank/DDBJ databases">
        <authorList>
            <person name="Magalhaes I.L.F."/>
            <person name="Oliveira U."/>
            <person name="Santos F.R."/>
            <person name="Vidigal T.H.D.A."/>
            <person name="Brescovit A.D."/>
            <person name="Santos A.J."/>
        </authorList>
    </citation>
    <scope>NUCLEOTIDE SEQUENCE</scope>
    <source>
        <tissue evidence="1">Shoot tissue taken approximately 20 cm above the soil surface</tissue>
    </source>
</reference>
<protein>
    <submittedName>
        <fullName evidence="1">Uncharacterized protein</fullName>
    </submittedName>
</protein>
<organism evidence="1">
    <name type="scientific">Arundo donax</name>
    <name type="common">Giant reed</name>
    <name type="synonym">Donax arundinaceus</name>
    <dbReference type="NCBI Taxonomy" id="35708"/>
    <lineage>
        <taxon>Eukaryota</taxon>
        <taxon>Viridiplantae</taxon>
        <taxon>Streptophyta</taxon>
        <taxon>Embryophyta</taxon>
        <taxon>Tracheophyta</taxon>
        <taxon>Spermatophyta</taxon>
        <taxon>Magnoliopsida</taxon>
        <taxon>Liliopsida</taxon>
        <taxon>Poales</taxon>
        <taxon>Poaceae</taxon>
        <taxon>PACMAD clade</taxon>
        <taxon>Arundinoideae</taxon>
        <taxon>Arundineae</taxon>
        <taxon>Arundo</taxon>
    </lineage>
</organism>
<evidence type="ECO:0000313" key="1">
    <source>
        <dbReference type="EMBL" id="JAD84292.1"/>
    </source>
</evidence>